<organism evidence="2 3">
    <name type="scientific">Belliella pelovolcani</name>
    <dbReference type="NCBI Taxonomy" id="529505"/>
    <lineage>
        <taxon>Bacteria</taxon>
        <taxon>Pseudomonadati</taxon>
        <taxon>Bacteroidota</taxon>
        <taxon>Cytophagia</taxon>
        <taxon>Cytophagales</taxon>
        <taxon>Cyclobacteriaceae</taxon>
        <taxon>Belliella</taxon>
    </lineage>
</organism>
<feature type="compositionally biased region" description="Basic and acidic residues" evidence="1">
    <location>
        <begin position="88"/>
        <end position="106"/>
    </location>
</feature>
<dbReference type="RefSeq" id="WP_217695340.1">
    <property type="nucleotide sequence ID" value="NZ_FTOP01000001.1"/>
</dbReference>
<sequence>MMSEQNIISSISTKGFLFAIMFCVIGTINALAQGEKERPITDVQKNSDAINTFESPESNSVELKSDFYLRQSTQNPSKDVKPSVSTQVRKENPLYKQGGEKDNKKEGMSTLSFNLFLYVVDKFREDN</sequence>
<dbReference type="STRING" id="529505.SAMN05421761_101422"/>
<evidence type="ECO:0000256" key="1">
    <source>
        <dbReference type="SAM" id="MobiDB-lite"/>
    </source>
</evidence>
<evidence type="ECO:0000313" key="2">
    <source>
        <dbReference type="EMBL" id="SIS56297.1"/>
    </source>
</evidence>
<dbReference type="AlphaFoldDB" id="A0A1N7K413"/>
<reference evidence="3" key="1">
    <citation type="submission" date="2017-01" db="EMBL/GenBank/DDBJ databases">
        <authorList>
            <person name="Varghese N."/>
            <person name="Submissions S."/>
        </authorList>
    </citation>
    <scope>NUCLEOTIDE SEQUENCE [LARGE SCALE GENOMIC DNA]</scope>
    <source>
        <strain evidence="3">DSM 46698</strain>
    </source>
</reference>
<evidence type="ECO:0000313" key="3">
    <source>
        <dbReference type="Proteomes" id="UP000186026"/>
    </source>
</evidence>
<keyword evidence="3" id="KW-1185">Reference proteome</keyword>
<accession>A0A1N7K413</accession>
<gene>
    <name evidence="2" type="ORF">SAMN05421761_101422</name>
</gene>
<dbReference type="EMBL" id="FTOP01000001">
    <property type="protein sequence ID" value="SIS56297.1"/>
    <property type="molecule type" value="Genomic_DNA"/>
</dbReference>
<name>A0A1N7K413_9BACT</name>
<feature type="compositionally biased region" description="Polar residues" evidence="1">
    <location>
        <begin position="72"/>
        <end position="87"/>
    </location>
</feature>
<dbReference type="Proteomes" id="UP000186026">
    <property type="component" value="Unassembled WGS sequence"/>
</dbReference>
<feature type="region of interest" description="Disordered" evidence="1">
    <location>
        <begin position="72"/>
        <end position="106"/>
    </location>
</feature>
<proteinExistence type="predicted"/>
<protein>
    <submittedName>
        <fullName evidence="2">Uncharacterized protein</fullName>
    </submittedName>
</protein>